<dbReference type="EMBL" id="CP036276">
    <property type="protein sequence ID" value="QDU42522.1"/>
    <property type="molecule type" value="Genomic_DNA"/>
</dbReference>
<dbReference type="Proteomes" id="UP000319383">
    <property type="component" value="Chromosome"/>
</dbReference>
<keyword evidence="2" id="KW-1185">Reference proteome</keyword>
<protein>
    <submittedName>
        <fullName evidence="1">Uncharacterized protein</fullName>
    </submittedName>
</protein>
<evidence type="ECO:0000313" key="2">
    <source>
        <dbReference type="Proteomes" id="UP000319383"/>
    </source>
</evidence>
<proteinExistence type="predicted"/>
<organism evidence="1 2">
    <name type="scientific">Symmachiella dynata</name>
    <dbReference type="NCBI Taxonomy" id="2527995"/>
    <lineage>
        <taxon>Bacteria</taxon>
        <taxon>Pseudomonadati</taxon>
        <taxon>Planctomycetota</taxon>
        <taxon>Planctomycetia</taxon>
        <taxon>Planctomycetales</taxon>
        <taxon>Planctomycetaceae</taxon>
        <taxon>Symmachiella</taxon>
    </lineage>
</organism>
<reference evidence="1 2" key="1">
    <citation type="submission" date="2019-02" db="EMBL/GenBank/DDBJ databases">
        <title>Deep-cultivation of Planctomycetes and their phenomic and genomic characterization uncovers novel biology.</title>
        <authorList>
            <person name="Wiegand S."/>
            <person name="Jogler M."/>
            <person name="Boedeker C."/>
            <person name="Pinto D."/>
            <person name="Vollmers J."/>
            <person name="Rivas-Marin E."/>
            <person name="Kohn T."/>
            <person name="Peeters S.H."/>
            <person name="Heuer A."/>
            <person name="Rast P."/>
            <person name="Oberbeckmann S."/>
            <person name="Bunk B."/>
            <person name="Jeske O."/>
            <person name="Meyerdierks A."/>
            <person name="Storesund J.E."/>
            <person name="Kallscheuer N."/>
            <person name="Luecker S."/>
            <person name="Lage O.M."/>
            <person name="Pohl T."/>
            <person name="Merkel B.J."/>
            <person name="Hornburger P."/>
            <person name="Mueller R.-W."/>
            <person name="Bruemmer F."/>
            <person name="Labrenz M."/>
            <person name="Spormann A.M."/>
            <person name="Op den Camp H."/>
            <person name="Overmann J."/>
            <person name="Amann R."/>
            <person name="Jetten M.S.M."/>
            <person name="Mascher T."/>
            <person name="Medema M.H."/>
            <person name="Devos D.P."/>
            <person name="Kaster A.-K."/>
            <person name="Ovreas L."/>
            <person name="Rohde M."/>
            <person name="Galperin M.Y."/>
            <person name="Jogler C."/>
        </authorList>
    </citation>
    <scope>NUCLEOTIDE SEQUENCE [LARGE SCALE GENOMIC DNA]</scope>
    <source>
        <strain evidence="1 2">Mal52</strain>
    </source>
</reference>
<accession>A0A517ZJ47</accession>
<evidence type="ECO:0000313" key="1">
    <source>
        <dbReference type="EMBL" id="QDU42522.1"/>
    </source>
</evidence>
<dbReference type="RefSeq" id="WP_145374563.1">
    <property type="nucleotide sequence ID" value="NZ_CP036276.1"/>
</dbReference>
<dbReference type="AlphaFoldDB" id="A0A517ZJ47"/>
<sequence>MFSRQSAAIVFGCITLATVLYIPSVAEAKISAVPGRRYTIDKRHGPWMIMVTNLRGETEEARKNAAEGADALVLELRKKGLPAYVYSQEGKLRSFEAVDQLGRRQTGAYAAQRNQIAVIAGNYSSIDPTTKEGKTAQKTLEWIKNFIPTSLGKGRYIKTPGKPNPFSRAMLVPNPLLTPDELQQRKDHKHLSYLNNGLDYSLSQNPGKLTLVVATFHGDSISMKDSGDSASARRIEKFEKGLKESQSLDKAYKLSYQLVQLMRNQNFEAYVWHDRYQSYVTVGSFNNKHDPRIQTLYERFRAKQREHNGQIHLVAESIQAKRNLKDGKEIPMLNFPMDPKPRLMTVPEL</sequence>
<name>A0A517ZJ47_9PLAN</name>
<gene>
    <name evidence="1" type="ORF">Mal52_09850</name>
</gene>
<dbReference type="KEGG" id="sdyn:Mal52_09850"/>